<keyword evidence="1" id="KW-1185">Reference proteome</keyword>
<dbReference type="SUPFAM" id="SSF56672">
    <property type="entry name" value="DNA/RNA polymerases"/>
    <property type="match status" value="1"/>
</dbReference>
<evidence type="ECO:0000313" key="2">
    <source>
        <dbReference type="WBParaSite" id="nRc.2.0.1.t16727-RA"/>
    </source>
</evidence>
<proteinExistence type="predicted"/>
<dbReference type="Gene3D" id="1.10.287.690">
    <property type="entry name" value="Helix hairpin bin"/>
    <property type="match status" value="1"/>
</dbReference>
<reference evidence="2" key="1">
    <citation type="submission" date="2022-11" db="UniProtKB">
        <authorList>
            <consortium name="WormBaseParasite"/>
        </authorList>
    </citation>
    <scope>IDENTIFICATION</scope>
</reference>
<evidence type="ECO:0000313" key="1">
    <source>
        <dbReference type="Proteomes" id="UP000887565"/>
    </source>
</evidence>
<dbReference type="InterPro" id="IPR043502">
    <property type="entry name" value="DNA/RNA_pol_sf"/>
</dbReference>
<dbReference type="WBParaSite" id="nRc.2.0.1.t16727-RA">
    <property type="protein sequence ID" value="nRc.2.0.1.t16727-RA"/>
    <property type="gene ID" value="nRc.2.0.1.g16727"/>
</dbReference>
<protein>
    <submittedName>
        <fullName evidence="2">DNA-directed DNA polymerase</fullName>
    </submittedName>
</protein>
<accession>A0A915IRS6</accession>
<organism evidence="1 2">
    <name type="scientific">Romanomermis culicivorax</name>
    <name type="common">Nematode worm</name>
    <dbReference type="NCBI Taxonomy" id="13658"/>
    <lineage>
        <taxon>Eukaryota</taxon>
        <taxon>Metazoa</taxon>
        <taxon>Ecdysozoa</taxon>
        <taxon>Nematoda</taxon>
        <taxon>Enoplea</taxon>
        <taxon>Dorylaimia</taxon>
        <taxon>Mermithida</taxon>
        <taxon>Mermithoidea</taxon>
        <taxon>Mermithidae</taxon>
        <taxon>Romanomermis</taxon>
    </lineage>
</organism>
<dbReference type="Proteomes" id="UP000887565">
    <property type="component" value="Unplaced"/>
</dbReference>
<dbReference type="AlphaFoldDB" id="A0A915IRS6"/>
<sequence>MEDKVLQQMELSDGLMYMKESEAARGQRDEQKHEYKIEVYNGQNISLVPSKILKNPGKRALAKLMLNSFYGKFGQ</sequence>
<name>A0A915IRS6_ROMCU</name>